<dbReference type="EMBL" id="PDEQ01000001">
    <property type="protein sequence ID" value="PEN15302.1"/>
    <property type="molecule type" value="Genomic_DNA"/>
</dbReference>
<dbReference type="PROSITE" id="PS51186">
    <property type="entry name" value="GNAT"/>
    <property type="match status" value="1"/>
</dbReference>
<reference evidence="2 3" key="1">
    <citation type="submission" date="2017-10" db="EMBL/GenBank/DDBJ databases">
        <title>Draft genome of Longibacter Salinarum.</title>
        <authorList>
            <person name="Goh K.M."/>
            <person name="Shamsir M.S."/>
            <person name="Lim S.W."/>
        </authorList>
    </citation>
    <scope>NUCLEOTIDE SEQUENCE [LARGE SCALE GENOMIC DNA]</scope>
    <source>
        <strain evidence="2 3">KCTC 52045</strain>
    </source>
</reference>
<evidence type="ECO:0000259" key="1">
    <source>
        <dbReference type="PROSITE" id="PS51186"/>
    </source>
</evidence>
<feature type="domain" description="N-acetyltransferase" evidence="1">
    <location>
        <begin position="18"/>
        <end position="179"/>
    </location>
</feature>
<proteinExistence type="predicted"/>
<keyword evidence="2" id="KW-0808">Transferase</keyword>
<dbReference type="InterPro" id="IPR016181">
    <property type="entry name" value="Acyl_CoA_acyltransferase"/>
</dbReference>
<gene>
    <name evidence="2" type="ORF">CRI94_03215</name>
</gene>
<evidence type="ECO:0000313" key="3">
    <source>
        <dbReference type="Proteomes" id="UP000220102"/>
    </source>
</evidence>
<dbReference type="OrthoDB" id="9811523at2"/>
<dbReference type="GO" id="GO:0016747">
    <property type="term" value="F:acyltransferase activity, transferring groups other than amino-acyl groups"/>
    <property type="evidence" value="ECO:0007669"/>
    <property type="project" value="InterPro"/>
</dbReference>
<comment type="caution">
    <text evidence="2">The sequence shown here is derived from an EMBL/GenBank/DDBJ whole genome shotgun (WGS) entry which is preliminary data.</text>
</comment>
<keyword evidence="3" id="KW-1185">Reference proteome</keyword>
<dbReference type="Pfam" id="PF13302">
    <property type="entry name" value="Acetyltransf_3"/>
    <property type="match status" value="1"/>
</dbReference>
<evidence type="ECO:0000313" key="2">
    <source>
        <dbReference type="EMBL" id="PEN15302.1"/>
    </source>
</evidence>
<dbReference type="CDD" id="cd04301">
    <property type="entry name" value="NAT_SF"/>
    <property type="match status" value="1"/>
</dbReference>
<dbReference type="PANTHER" id="PTHR43415">
    <property type="entry name" value="SPERMIDINE N(1)-ACETYLTRANSFERASE"/>
    <property type="match status" value="1"/>
</dbReference>
<dbReference type="Gene3D" id="3.40.630.30">
    <property type="match status" value="1"/>
</dbReference>
<dbReference type="RefSeq" id="WP_098074201.1">
    <property type="nucleotide sequence ID" value="NZ_PDEQ01000001.1"/>
</dbReference>
<name>A0A2A8D2W2_9BACT</name>
<sequence>MSTPVTARDAAPLERGRVRFTPLQMENIYTHFRWNNDPELNRLDSEIPYEKETFGQFKKRFEKMCENPSASHRDFEIHANGTLIGIAYVARISEHNKHGLIGITIGDREYWGEGYGRESMALLLEFCFQHLGLHRVSAETFEYNTAWRDLVQGMGFQREGVARDYLYREGEYYDKVSFAMLEGEHSEMEYANALEEAA</sequence>
<dbReference type="Proteomes" id="UP000220102">
    <property type="component" value="Unassembled WGS sequence"/>
</dbReference>
<dbReference type="SUPFAM" id="SSF55729">
    <property type="entry name" value="Acyl-CoA N-acyltransferases (Nat)"/>
    <property type="match status" value="1"/>
</dbReference>
<protein>
    <submittedName>
        <fullName evidence="2">GNAT family N-acetyltransferase</fullName>
    </submittedName>
</protein>
<dbReference type="PANTHER" id="PTHR43415:SF3">
    <property type="entry name" value="GNAT-FAMILY ACETYLTRANSFERASE"/>
    <property type="match status" value="1"/>
</dbReference>
<dbReference type="InterPro" id="IPR000182">
    <property type="entry name" value="GNAT_dom"/>
</dbReference>
<organism evidence="2 3">
    <name type="scientific">Longibacter salinarum</name>
    <dbReference type="NCBI Taxonomy" id="1850348"/>
    <lineage>
        <taxon>Bacteria</taxon>
        <taxon>Pseudomonadati</taxon>
        <taxon>Rhodothermota</taxon>
        <taxon>Rhodothermia</taxon>
        <taxon>Rhodothermales</taxon>
        <taxon>Salisaetaceae</taxon>
        <taxon>Longibacter</taxon>
    </lineage>
</organism>
<accession>A0A2A8D2W2</accession>
<dbReference type="AlphaFoldDB" id="A0A2A8D2W2"/>